<organism evidence="2">
    <name type="scientific">bioreactor metagenome</name>
    <dbReference type="NCBI Taxonomy" id="1076179"/>
    <lineage>
        <taxon>unclassified sequences</taxon>
        <taxon>metagenomes</taxon>
        <taxon>ecological metagenomes</taxon>
    </lineage>
</organism>
<proteinExistence type="predicted"/>
<feature type="compositionally biased region" description="Basic residues" evidence="1">
    <location>
        <begin position="407"/>
        <end position="418"/>
    </location>
</feature>
<gene>
    <name evidence="2" type="ORF">SDC9_103286</name>
</gene>
<accession>A0A645ATN5</accession>
<dbReference type="EMBL" id="VSSQ01015775">
    <property type="protein sequence ID" value="MPM56480.1"/>
    <property type="molecule type" value="Genomic_DNA"/>
</dbReference>
<evidence type="ECO:0000256" key="1">
    <source>
        <dbReference type="SAM" id="MobiDB-lite"/>
    </source>
</evidence>
<comment type="caution">
    <text evidence="2">The sequence shown here is derived from an EMBL/GenBank/DDBJ whole genome shotgun (WGS) entry which is preliminary data.</text>
</comment>
<name>A0A645ATN5_9ZZZZ</name>
<feature type="region of interest" description="Disordered" evidence="1">
    <location>
        <begin position="394"/>
        <end position="418"/>
    </location>
</feature>
<dbReference type="AlphaFoldDB" id="A0A645ATN5"/>
<sequence>MVEEVARLPLHNGLELLAGDLHAVKRVVILVNLHAVPIQEGALFQVGARVEQGRQGHVRLGVFHLHLVNEIHNRIVLQNRGGDAGKQLHGVQERLAHFAHCLGGQGLALVVKRLKPLQKRGVGRRGGAVEQVAVGLRHIPPAVLFCQGKGYLGDVLPVGAGLQHGNAVDCLVYHGVGMADKQRVDPVAVSLGNLPDALGAVFAVQPVVHGADDHIGLPLQLGENFARFLHGGGEGHVVIAGRVGFFPDGDVGRVDAEHRHLHAVHVKDVIGVQPAGAVLSVNVTCQSDALKVLNLLGQVFKLKVKFVIAQSPRVVIQIVQRVNHGVRRFSPELLNVVGLGGVAGVNEEQLGVGLSFRRDDGRRVGHAGFTLLIGRVVEGIDHAVQVAGLENGKGSGILRRQSGDRQTHRHHQSQKQRR</sequence>
<protein>
    <submittedName>
        <fullName evidence="2">Uncharacterized protein</fullName>
    </submittedName>
</protein>
<evidence type="ECO:0000313" key="2">
    <source>
        <dbReference type="EMBL" id="MPM56480.1"/>
    </source>
</evidence>
<reference evidence="2" key="1">
    <citation type="submission" date="2019-08" db="EMBL/GenBank/DDBJ databases">
        <authorList>
            <person name="Kucharzyk K."/>
            <person name="Murdoch R.W."/>
            <person name="Higgins S."/>
            <person name="Loffler F."/>
        </authorList>
    </citation>
    <scope>NUCLEOTIDE SEQUENCE</scope>
</reference>